<keyword evidence="7 8" id="KW-0472">Membrane</keyword>
<accession>A0A8H7Q321</accession>
<organism evidence="9 10">
    <name type="scientific">Mortierella isabellina</name>
    <name type="common">Filamentous fungus</name>
    <name type="synonym">Umbelopsis isabellina</name>
    <dbReference type="NCBI Taxonomy" id="91625"/>
    <lineage>
        <taxon>Eukaryota</taxon>
        <taxon>Fungi</taxon>
        <taxon>Fungi incertae sedis</taxon>
        <taxon>Mucoromycota</taxon>
        <taxon>Mucoromycotina</taxon>
        <taxon>Umbelopsidomycetes</taxon>
        <taxon>Umbelopsidales</taxon>
        <taxon>Umbelopsidaceae</taxon>
        <taxon>Umbelopsis</taxon>
    </lineage>
</organism>
<protein>
    <recommendedName>
        <fullName evidence="8">GPI-anchored wall transfer protein</fullName>
        <ecNumber evidence="8">2.3.-.-</ecNumber>
    </recommendedName>
</protein>
<name>A0A8H7Q321_MORIS</name>
<evidence type="ECO:0000256" key="7">
    <source>
        <dbReference type="ARBA" id="ARBA00023136"/>
    </source>
</evidence>
<dbReference type="GO" id="GO:0006506">
    <property type="term" value="P:GPI anchor biosynthetic process"/>
    <property type="evidence" value="ECO:0007669"/>
    <property type="project" value="UniProtKB-UniPathway"/>
</dbReference>
<keyword evidence="5 8" id="KW-0812">Transmembrane</keyword>
<dbReference type="EMBL" id="JAEPQZ010000003">
    <property type="protein sequence ID" value="KAG2183751.1"/>
    <property type="molecule type" value="Genomic_DNA"/>
</dbReference>
<evidence type="ECO:0000256" key="2">
    <source>
        <dbReference type="ARBA" id="ARBA00004687"/>
    </source>
</evidence>
<feature type="transmembrane region" description="Helical" evidence="8">
    <location>
        <begin position="155"/>
        <end position="179"/>
    </location>
</feature>
<feature type="transmembrane region" description="Helical" evidence="8">
    <location>
        <begin position="87"/>
        <end position="108"/>
    </location>
</feature>
<dbReference type="AlphaFoldDB" id="A0A8H7Q321"/>
<comment type="similarity">
    <text evidence="3 8">Belongs to the PIGW family.</text>
</comment>
<feature type="transmembrane region" description="Helical" evidence="8">
    <location>
        <begin position="305"/>
        <end position="327"/>
    </location>
</feature>
<feature type="transmembrane region" description="Helical" evidence="8">
    <location>
        <begin position="417"/>
        <end position="439"/>
    </location>
</feature>
<evidence type="ECO:0000313" key="9">
    <source>
        <dbReference type="EMBL" id="KAG2183751.1"/>
    </source>
</evidence>
<feature type="transmembrane region" description="Helical" evidence="8">
    <location>
        <begin position="347"/>
        <end position="369"/>
    </location>
</feature>
<keyword evidence="10" id="KW-1185">Reference proteome</keyword>
<dbReference type="Proteomes" id="UP000654370">
    <property type="component" value="Unassembled WGS sequence"/>
</dbReference>
<keyword evidence="8" id="KW-0256">Endoplasmic reticulum</keyword>
<dbReference type="GO" id="GO:0072659">
    <property type="term" value="P:protein localization to plasma membrane"/>
    <property type="evidence" value="ECO:0007669"/>
    <property type="project" value="TreeGrafter"/>
</dbReference>
<proteinExistence type="inferred from homology"/>
<feature type="transmembrane region" description="Helical" evidence="8">
    <location>
        <begin position="224"/>
        <end position="245"/>
    </location>
</feature>
<dbReference type="PANTHER" id="PTHR20661">
    <property type="entry name" value="PHOSPHATIDYLINOSITOL-GLYCAN BIOSYNTHESIS CLASS W PROTEIN"/>
    <property type="match status" value="1"/>
</dbReference>
<dbReference type="InterPro" id="IPR009447">
    <property type="entry name" value="PIGW/GWT1"/>
</dbReference>
<dbReference type="OrthoDB" id="15270at2759"/>
<gene>
    <name evidence="9" type="ORF">INT43_006762</name>
</gene>
<keyword evidence="4 8" id="KW-0337">GPI-anchor biosynthesis</keyword>
<dbReference type="GO" id="GO:0005789">
    <property type="term" value="C:endoplasmic reticulum membrane"/>
    <property type="evidence" value="ECO:0007669"/>
    <property type="project" value="UniProtKB-SubCell"/>
</dbReference>
<dbReference type="Pfam" id="PF06423">
    <property type="entry name" value="GWT1"/>
    <property type="match status" value="1"/>
</dbReference>
<evidence type="ECO:0000313" key="10">
    <source>
        <dbReference type="Proteomes" id="UP000654370"/>
    </source>
</evidence>
<keyword evidence="6 8" id="KW-1133">Transmembrane helix</keyword>
<sequence length="445" mass="49729">MPYLPSLQCSYLLWTCLRQKYNVESHAAQFVVLILPVLACQTVLADHVQSVNIALLTACTALYLTTKTQAAKVEDSRNGSTSKFMNFLSVYRATMMIMTCIAILAVDFPIFPRRFAKVETFGTSLMDIGVGSFVFSSGVVSGRAYANPSQQQKNFFITSFLSSLRSSFALLTLGFIRLISTKTVNYQEHNSEYGLHWNFFFTLGFLPPFTAIAASLSQWIPFSVLALSTAIGYQTILAHGLQEWILNAPRTDLLSANKEGICSFLGYFSIFLFGLDAGKLIFSQKLEHTRILRLVKNHAKTKSKYGKLIIALAFWSIVYFALFTIFMSVIDGEGGQQISRRIANLPYIMWVITFNFGFILAFVIIDAEFIGNGSGTTVPKLFDAVNANGLLLFLVANLLTGIINMSIRTLYASYSVSFAVCAIYMFIVTKIGWFLLFNLKFRLKL</sequence>
<feature type="transmembrane region" description="Helical" evidence="8">
    <location>
        <begin position="128"/>
        <end position="146"/>
    </location>
</feature>
<keyword evidence="8" id="KW-0808">Transferase</keyword>
<dbReference type="GO" id="GO:0032216">
    <property type="term" value="F:glucosaminyl-phosphatidylinositol O-acyltransferase activity"/>
    <property type="evidence" value="ECO:0007669"/>
    <property type="project" value="TreeGrafter"/>
</dbReference>
<evidence type="ECO:0000256" key="3">
    <source>
        <dbReference type="ARBA" id="ARBA00007559"/>
    </source>
</evidence>
<evidence type="ECO:0000256" key="4">
    <source>
        <dbReference type="ARBA" id="ARBA00022502"/>
    </source>
</evidence>
<evidence type="ECO:0000256" key="1">
    <source>
        <dbReference type="ARBA" id="ARBA00004141"/>
    </source>
</evidence>
<evidence type="ECO:0000256" key="5">
    <source>
        <dbReference type="ARBA" id="ARBA00022692"/>
    </source>
</evidence>
<feature type="transmembrane region" description="Helical" evidence="8">
    <location>
        <begin position="390"/>
        <end position="411"/>
    </location>
</feature>
<dbReference type="PANTHER" id="PTHR20661:SF0">
    <property type="entry name" value="PHOSPHATIDYLINOSITOL-GLYCAN BIOSYNTHESIS CLASS W PROTEIN"/>
    <property type="match status" value="1"/>
</dbReference>
<evidence type="ECO:0000256" key="8">
    <source>
        <dbReference type="RuleBase" id="RU280819"/>
    </source>
</evidence>
<dbReference type="UniPathway" id="UPA00196"/>
<comment type="subcellular location">
    <subcellularLocation>
        <location evidence="8">Endoplasmic reticulum membrane</location>
        <topology evidence="8">Multi-pass membrane protein</topology>
    </subcellularLocation>
    <subcellularLocation>
        <location evidence="1">Membrane</location>
        <topology evidence="1">Multi-pass membrane protein</topology>
    </subcellularLocation>
</comment>
<comment type="function">
    <text evidence="8">A acetyltransferase, which acetylates the inositol ring of phosphatidylinositol during biosynthesis of GPI-anchor.</text>
</comment>
<comment type="caution">
    <text evidence="9">The sequence shown here is derived from an EMBL/GenBank/DDBJ whole genome shotgun (WGS) entry which is preliminary data.</text>
</comment>
<reference evidence="9" key="1">
    <citation type="submission" date="2020-12" db="EMBL/GenBank/DDBJ databases">
        <title>Metabolic potential, ecology and presence of endohyphal bacteria is reflected in genomic diversity of Mucoromycotina.</title>
        <authorList>
            <person name="Muszewska A."/>
            <person name="Okrasinska A."/>
            <person name="Steczkiewicz K."/>
            <person name="Drgas O."/>
            <person name="Orlowska M."/>
            <person name="Perlinska-Lenart U."/>
            <person name="Aleksandrzak-Piekarczyk T."/>
            <person name="Szatraj K."/>
            <person name="Zielenkiewicz U."/>
            <person name="Pilsyk S."/>
            <person name="Malc E."/>
            <person name="Mieczkowski P."/>
            <person name="Kruszewska J.S."/>
            <person name="Biernat P."/>
            <person name="Pawlowska J."/>
        </authorList>
    </citation>
    <scope>NUCLEOTIDE SEQUENCE</scope>
    <source>
        <strain evidence="9">WA0000067209</strain>
    </source>
</reference>
<evidence type="ECO:0000256" key="6">
    <source>
        <dbReference type="ARBA" id="ARBA00022989"/>
    </source>
</evidence>
<feature type="transmembrane region" description="Helical" evidence="8">
    <location>
        <begin position="199"/>
        <end position="217"/>
    </location>
</feature>
<dbReference type="EC" id="2.3.-.-" evidence="8"/>
<keyword evidence="8" id="KW-0012">Acyltransferase</keyword>
<dbReference type="PIRSF" id="PIRSF017321">
    <property type="entry name" value="GWT1"/>
    <property type="match status" value="1"/>
</dbReference>
<comment type="pathway">
    <text evidence="2 8">Glycolipid biosynthesis; glycosylphosphatidylinositol-anchor biosynthesis.</text>
</comment>